<accession>A0A7Y2EBM5</accession>
<dbReference type="InterPro" id="IPR000866">
    <property type="entry name" value="AhpC/TSA"/>
</dbReference>
<organism evidence="2 3">
    <name type="scientific">Eiseniibacteriota bacterium</name>
    <dbReference type="NCBI Taxonomy" id="2212470"/>
    <lineage>
        <taxon>Bacteria</taxon>
        <taxon>Candidatus Eiseniibacteriota</taxon>
    </lineage>
</organism>
<protein>
    <submittedName>
        <fullName evidence="2">Redoxin domain-containing protein</fullName>
    </submittedName>
</protein>
<dbReference type="GO" id="GO:0016209">
    <property type="term" value="F:antioxidant activity"/>
    <property type="evidence" value="ECO:0007669"/>
    <property type="project" value="InterPro"/>
</dbReference>
<gene>
    <name evidence="2" type="ORF">HKN21_15140</name>
</gene>
<dbReference type="Pfam" id="PF00578">
    <property type="entry name" value="AhpC-TSA"/>
    <property type="match status" value="1"/>
</dbReference>
<sequence length="133" mass="14617">MQLGQLQEIEAELTAMGVKIVAIAPDKPEFVESTIARKELAYEIYSDTNMSATQAFGLAWTMTPEGVAQYKTYGIDLEESSGEDHHMLPVPAVYIVGKNGKLEFSYVNPNHSIRINPDIVLAAAKVAANRNFD</sequence>
<dbReference type="EMBL" id="JABDJR010000613">
    <property type="protein sequence ID" value="NNF08097.1"/>
    <property type="molecule type" value="Genomic_DNA"/>
</dbReference>
<dbReference type="InterPro" id="IPR036249">
    <property type="entry name" value="Thioredoxin-like_sf"/>
</dbReference>
<dbReference type="Proteomes" id="UP000547674">
    <property type="component" value="Unassembled WGS sequence"/>
</dbReference>
<dbReference type="SUPFAM" id="SSF52833">
    <property type="entry name" value="Thioredoxin-like"/>
    <property type="match status" value="1"/>
</dbReference>
<feature type="domain" description="Alkyl hydroperoxide reductase subunit C/ Thiol specific antioxidant" evidence="1">
    <location>
        <begin position="2"/>
        <end position="103"/>
    </location>
</feature>
<comment type="caution">
    <text evidence="2">The sequence shown here is derived from an EMBL/GenBank/DDBJ whole genome shotgun (WGS) entry which is preliminary data.</text>
</comment>
<dbReference type="AlphaFoldDB" id="A0A7Y2EBM5"/>
<dbReference type="GO" id="GO:0016491">
    <property type="term" value="F:oxidoreductase activity"/>
    <property type="evidence" value="ECO:0007669"/>
    <property type="project" value="InterPro"/>
</dbReference>
<proteinExistence type="predicted"/>
<dbReference type="Gene3D" id="3.40.30.10">
    <property type="entry name" value="Glutaredoxin"/>
    <property type="match status" value="1"/>
</dbReference>
<evidence type="ECO:0000259" key="1">
    <source>
        <dbReference type="Pfam" id="PF00578"/>
    </source>
</evidence>
<evidence type="ECO:0000313" key="3">
    <source>
        <dbReference type="Proteomes" id="UP000547674"/>
    </source>
</evidence>
<reference evidence="2 3" key="1">
    <citation type="submission" date="2020-03" db="EMBL/GenBank/DDBJ databases">
        <title>Metabolic flexibility allows generalist bacteria to become dominant in a frequently disturbed ecosystem.</title>
        <authorList>
            <person name="Chen Y.-J."/>
            <person name="Leung P.M."/>
            <person name="Bay S.K."/>
            <person name="Hugenholtz P."/>
            <person name="Kessler A.J."/>
            <person name="Shelley G."/>
            <person name="Waite D.W."/>
            <person name="Cook P.L."/>
            <person name="Greening C."/>
        </authorList>
    </citation>
    <scope>NUCLEOTIDE SEQUENCE [LARGE SCALE GENOMIC DNA]</scope>
    <source>
        <strain evidence="2">SS_bin_28</strain>
    </source>
</reference>
<evidence type="ECO:0000313" key="2">
    <source>
        <dbReference type="EMBL" id="NNF08097.1"/>
    </source>
</evidence>
<name>A0A7Y2EBM5_UNCEI</name>